<accession>A0AAX4JNG8</accession>
<proteinExistence type="predicted"/>
<keyword evidence="3" id="KW-1185">Reference proteome</keyword>
<dbReference type="EMBL" id="CP144099">
    <property type="protein sequence ID" value="WWC86951.1"/>
    <property type="molecule type" value="Genomic_DNA"/>
</dbReference>
<evidence type="ECO:0000256" key="1">
    <source>
        <dbReference type="SAM" id="MobiDB-lite"/>
    </source>
</evidence>
<organism evidence="2 3">
    <name type="scientific">Kwoniella dendrophila CBS 6074</name>
    <dbReference type="NCBI Taxonomy" id="1295534"/>
    <lineage>
        <taxon>Eukaryota</taxon>
        <taxon>Fungi</taxon>
        <taxon>Dikarya</taxon>
        <taxon>Basidiomycota</taxon>
        <taxon>Agaricomycotina</taxon>
        <taxon>Tremellomycetes</taxon>
        <taxon>Tremellales</taxon>
        <taxon>Cryptococcaceae</taxon>
        <taxon>Kwoniella</taxon>
    </lineage>
</organism>
<feature type="region of interest" description="Disordered" evidence="1">
    <location>
        <begin position="72"/>
        <end position="104"/>
    </location>
</feature>
<evidence type="ECO:0008006" key="4">
    <source>
        <dbReference type="Google" id="ProtNLM"/>
    </source>
</evidence>
<name>A0AAX4JNG8_9TREE</name>
<feature type="compositionally biased region" description="Low complexity" evidence="1">
    <location>
        <begin position="72"/>
        <end position="83"/>
    </location>
</feature>
<evidence type="ECO:0000313" key="2">
    <source>
        <dbReference type="EMBL" id="WWC86951.1"/>
    </source>
</evidence>
<gene>
    <name evidence="2" type="ORF">L201_001832</name>
</gene>
<dbReference type="AlphaFoldDB" id="A0AAX4JNG8"/>
<protein>
    <recommendedName>
        <fullName evidence="4">CST complex subunit Stn1 N-terminal domain-containing protein</fullName>
    </recommendedName>
</protein>
<evidence type="ECO:0000313" key="3">
    <source>
        <dbReference type="Proteomes" id="UP001355207"/>
    </source>
</evidence>
<dbReference type="GeneID" id="91092504"/>
<sequence>MWEKMIGSTILYENFTGKILIGRRKFKDRLLRYTNEVTLYSHGDDEDENGEDVNDEDYFGNFNRLSIFSQKSSSHSRNSSSSSIFAFNKPRSNPTTPVMPSPSPDKPLICPPVSLNSVMPRLRILRIVLSDEFDYHLLFCPRYCQTCPLLEGLSNSNSNSNLEKLVIIGARSPLVVLPTAFSSGTSSSTTPLLTPPTSPNLYPVIPRSKSTGGLPLGLSELTIVLPTGKSYDSKDYEGYQSIFQNKKVLGTIEKLNIVFLISLKGQNGDIIQQSYDEEDDDNEEDIVWQIAYYNSRSAIDKTSYIALADDLVECCLSLPLETEIDIIGIENLDSKNLNINANYRGHIHNKVKNIMEDRIRRQIEIRLKSKNKQDLIHERNKRINFLNLQNWLKVHGKEELGDYQI</sequence>
<dbReference type="Proteomes" id="UP001355207">
    <property type="component" value="Chromosome 2"/>
</dbReference>
<reference evidence="2 3" key="1">
    <citation type="submission" date="2024-01" db="EMBL/GenBank/DDBJ databases">
        <title>Comparative genomics of Cryptococcus and Kwoniella reveals pathogenesis evolution and contrasting modes of karyotype evolution via chromosome fusion or intercentromeric recombination.</title>
        <authorList>
            <person name="Coelho M.A."/>
            <person name="David-Palma M."/>
            <person name="Shea T."/>
            <person name="Bowers K."/>
            <person name="McGinley-Smith S."/>
            <person name="Mohammad A.W."/>
            <person name="Gnirke A."/>
            <person name="Yurkov A.M."/>
            <person name="Nowrousian M."/>
            <person name="Sun S."/>
            <person name="Cuomo C.A."/>
            <person name="Heitman J."/>
        </authorList>
    </citation>
    <scope>NUCLEOTIDE SEQUENCE [LARGE SCALE GENOMIC DNA]</scope>
    <source>
        <strain evidence="2 3">CBS 6074</strain>
    </source>
</reference>
<dbReference type="RefSeq" id="XP_066073714.1">
    <property type="nucleotide sequence ID" value="XM_066217617.1"/>
</dbReference>